<protein>
    <submittedName>
        <fullName evidence="1">Uncharacterized protein</fullName>
    </submittedName>
</protein>
<reference evidence="1" key="1">
    <citation type="journal article" date="2020" name="Nature">
        <title>Giant virus diversity and host interactions through global metagenomics.</title>
        <authorList>
            <person name="Schulz F."/>
            <person name="Roux S."/>
            <person name="Paez-Espino D."/>
            <person name="Jungbluth S."/>
            <person name="Walsh D.A."/>
            <person name="Denef V.J."/>
            <person name="McMahon K.D."/>
            <person name="Konstantinidis K.T."/>
            <person name="Eloe-Fadrosh E.A."/>
            <person name="Kyrpides N.C."/>
            <person name="Woyke T."/>
        </authorList>
    </citation>
    <scope>NUCLEOTIDE SEQUENCE</scope>
    <source>
        <strain evidence="1">GVMAG-S-1101171-110</strain>
    </source>
</reference>
<proteinExistence type="predicted"/>
<sequence length="223" mass="25414">MSVPVPIVSINVTPMPQFIPRSRREESTRDIVNARNIEIRQSGPQIQQAFFRPEPTALSGTRLKAQKSVMPTQDRSIQYDEGEPKRHFAEIPDFPEERPVNSSAMMGPRNTAFFDQAGIATRNQAPISIPAPMYEPNAPKLEGNPFFDQYAASYDPRNVARELNSAVKEDKMDRGVIESRRILSRGFSSRYVPEGFAENNQFDNLQAFEMLRPKIDDYSKIYK</sequence>
<organism evidence="1">
    <name type="scientific">viral metagenome</name>
    <dbReference type="NCBI Taxonomy" id="1070528"/>
    <lineage>
        <taxon>unclassified sequences</taxon>
        <taxon>metagenomes</taxon>
        <taxon>organismal metagenomes</taxon>
    </lineage>
</organism>
<evidence type="ECO:0000313" key="1">
    <source>
        <dbReference type="EMBL" id="QHU12158.1"/>
    </source>
</evidence>
<accession>A0A6C0K7B0</accession>
<name>A0A6C0K7B0_9ZZZZ</name>
<dbReference type="AlphaFoldDB" id="A0A6C0K7B0"/>
<dbReference type="EMBL" id="MN740798">
    <property type="protein sequence ID" value="QHU12158.1"/>
    <property type="molecule type" value="Genomic_DNA"/>
</dbReference>